<comment type="caution">
    <text evidence="2">The sequence shown here is derived from an EMBL/GenBank/DDBJ whole genome shotgun (WGS) entry which is preliminary data.</text>
</comment>
<evidence type="ECO:0000313" key="3">
    <source>
        <dbReference type="Proteomes" id="UP001177670"/>
    </source>
</evidence>
<name>A0AA40FWU8_9HYME</name>
<proteinExistence type="predicted"/>
<dbReference type="Proteomes" id="UP001177670">
    <property type="component" value="Unassembled WGS sequence"/>
</dbReference>
<dbReference type="EMBL" id="JAHYIQ010000013">
    <property type="protein sequence ID" value="KAK1126857.1"/>
    <property type="molecule type" value="Genomic_DNA"/>
</dbReference>
<dbReference type="AlphaFoldDB" id="A0AA40FWU8"/>
<feature type="region of interest" description="Disordered" evidence="1">
    <location>
        <begin position="1"/>
        <end position="20"/>
    </location>
</feature>
<gene>
    <name evidence="2" type="ORF">K0M31_004478</name>
</gene>
<evidence type="ECO:0000256" key="1">
    <source>
        <dbReference type="SAM" id="MobiDB-lite"/>
    </source>
</evidence>
<keyword evidence="3" id="KW-1185">Reference proteome</keyword>
<feature type="non-terminal residue" evidence="2">
    <location>
        <position position="1"/>
    </location>
</feature>
<accession>A0AA40FWU8</accession>
<evidence type="ECO:0000313" key="2">
    <source>
        <dbReference type="EMBL" id="KAK1126857.1"/>
    </source>
</evidence>
<reference evidence="2" key="1">
    <citation type="submission" date="2021-10" db="EMBL/GenBank/DDBJ databases">
        <title>Melipona bicolor Genome sequencing and assembly.</title>
        <authorList>
            <person name="Araujo N.S."/>
            <person name="Arias M.C."/>
        </authorList>
    </citation>
    <scope>NUCLEOTIDE SEQUENCE</scope>
    <source>
        <strain evidence="2">USP_2M_L1-L4_2017</strain>
        <tissue evidence="2">Whole body</tissue>
    </source>
</reference>
<sequence length="50" mass="5599">VGSFTKRQISPGDFPWFSGRRKEGTISEKCAFGEISFRTPMEETGELGFP</sequence>
<organism evidence="2 3">
    <name type="scientific">Melipona bicolor</name>
    <dbReference type="NCBI Taxonomy" id="60889"/>
    <lineage>
        <taxon>Eukaryota</taxon>
        <taxon>Metazoa</taxon>
        <taxon>Ecdysozoa</taxon>
        <taxon>Arthropoda</taxon>
        <taxon>Hexapoda</taxon>
        <taxon>Insecta</taxon>
        <taxon>Pterygota</taxon>
        <taxon>Neoptera</taxon>
        <taxon>Endopterygota</taxon>
        <taxon>Hymenoptera</taxon>
        <taxon>Apocrita</taxon>
        <taxon>Aculeata</taxon>
        <taxon>Apoidea</taxon>
        <taxon>Anthophila</taxon>
        <taxon>Apidae</taxon>
        <taxon>Melipona</taxon>
    </lineage>
</organism>
<protein>
    <submittedName>
        <fullName evidence="2">Uncharacterized protein</fullName>
    </submittedName>
</protein>